<dbReference type="OrthoDB" id="6752614at2759"/>
<dbReference type="Gene3D" id="3.30.420.10">
    <property type="entry name" value="Ribonuclease H-like superfamily/Ribonuclease H"/>
    <property type="match status" value="1"/>
</dbReference>
<dbReference type="GO" id="GO:0003676">
    <property type="term" value="F:nucleic acid binding"/>
    <property type="evidence" value="ECO:0007669"/>
    <property type="project" value="InterPro"/>
</dbReference>
<dbReference type="PANTHER" id="PTHR47326">
    <property type="entry name" value="TRANSPOSABLE ELEMENT TC3 TRANSPOSASE-LIKE PROTEIN"/>
    <property type="match status" value="1"/>
</dbReference>
<dbReference type="PANTHER" id="PTHR47326:SF1">
    <property type="entry name" value="HTH PSQ-TYPE DOMAIN-CONTAINING PROTEIN"/>
    <property type="match status" value="1"/>
</dbReference>
<reference evidence="1" key="1">
    <citation type="submission" date="2022-01" db="EMBL/GenBank/DDBJ databases">
        <authorList>
            <person name="King R."/>
        </authorList>
    </citation>
    <scope>NUCLEOTIDE SEQUENCE</scope>
</reference>
<keyword evidence="2" id="KW-1185">Reference proteome</keyword>
<evidence type="ECO:0000313" key="2">
    <source>
        <dbReference type="Proteomes" id="UP001153712"/>
    </source>
</evidence>
<dbReference type="EMBL" id="OU900094">
    <property type="protein sequence ID" value="CAG9854399.1"/>
    <property type="molecule type" value="Genomic_DNA"/>
</dbReference>
<accession>A0A9N9XJ73</accession>
<dbReference type="Proteomes" id="UP001153712">
    <property type="component" value="Chromosome 1"/>
</dbReference>
<proteinExistence type="predicted"/>
<evidence type="ECO:0000313" key="1">
    <source>
        <dbReference type="EMBL" id="CAG9854399.1"/>
    </source>
</evidence>
<organism evidence="1 2">
    <name type="scientific">Phyllotreta striolata</name>
    <name type="common">Striped flea beetle</name>
    <name type="synonym">Crioceris striolata</name>
    <dbReference type="NCBI Taxonomy" id="444603"/>
    <lineage>
        <taxon>Eukaryota</taxon>
        <taxon>Metazoa</taxon>
        <taxon>Ecdysozoa</taxon>
        <taxon>Arthropoda</taxon>
        <taxon>Hexapoda</taxon>
        <taxon>Insecta</taxon>
        <taxon>Pterygota</taxon>
        <taxon>Neoptera</taxon>
        <taxon>Endopterygota</taxon>
        <taxon>Coleoptera</taxon>
        <taxon>Polyphaga</taxon>
        <taxon>Cucujiformia</taxon>
        <taxon>Chrysomeloidea</taxon>
        <taxon>Chrysomelidae</taxon>
        <taxon>Galerucinae</taxon>
        <taxon>Alticini</taxon>
        <taxon>Phyllotreta</taxon>
    </lineage>
</organism>
<gene>
    <name evidence="1" type="ORF">PHYEVI_LOCUS862</name>
</gene>
<evidence type="ECO:0008006" key="3">
    <source>
        <dbReference type="Google" id="ProtNLM"/>
    </source>
</evidence>
<sequence>MASGMDFTNEECYQIVLWHGTGKTCPQIIELFHKMFPGRPLPTRSIIARIVQNLRVHGCFSLKNQKNRAAAVVPRIKLNPDRELREIMVCAAMQQDSTRPTVDIAREFNISKSSVCNILQRNGYRTYRPLRANEIFSEDTYLRMEFCERVMEIANRDENFISNIIFTDAASFPIHGRHNPSINRYWSRENERRTSDARKQHTETLNVWAGILGNHIVGPFFIEGTLDAQRYLALLQNEIIPAVCYLGVPLSSVWFQQGGGSDAQNAAAVREYLLQMFPNRLLARFRKFAGDGQMNISWPPRSPDLTPCEFFLWGYVKSKIYGFQGHRANNLNKLRLQIVNALKAISPEMLANVRAGFYNRLGYCLAQGGDRFEHLLN</sequence>
<dbReference type="InterPro" id="IPR036397">
    <property type="entry name" value="RNaseH_sf"/>
</dbReference>
<protein>
    <recommendedName>
        <fullName evidence="3">DUF4817 domain-containing protein</fullName>
    </recommendedName>
</protein>
<name>A0A9N9XJ73_PHYSR</name>
<dbReference type="AlphaFoldDB" id="A0A9N9XJ73"/>